<proteinExistence type="inferred from homology"/>
<dbReference type="FunFam" id="3.30.70.1230:FF:000146">
    <property type="entry name" value="Atrial natriuretic peptide receptor, putative"/>
    <property type="match status" value="1"/>
</dbReference>
<evidence type="ECO:0000256" key="3">
    <source>
        <dbReference type="ARBA" id="ARBA00022741"/>
    </source>
</evidence>
<dbReference type="SUPFAM" id="SSF55073">
    <property type="entry name" value="Nucleotide cyclase"/>
    <property type="match status" value="1"/>
</dbReference>
<evidence type="ECO:0000313" key="11">
    <source>
        <dbReference type="EMBL" id="GIM08424.1"/>
    </source>
</evidence>
<dbReference type="PANTHER" id="PTHR11920:SF335">
    <property type="entry name" value="GUANYLATE CYCLASE"/>
    <property type="match status" value="1"/>
</dbReference>
<feature type="compositionally biased region" description="Polar residues" evidence="8">
    <location>
        <begin position="501"/>
        <end position="512"/>
    </location>
</feature>
<dbReference type="GO" id="GO:0035556">
    <property type="term" value="P:intracellular signal transduction"/>
    <property type="evidence" value="ECO:0007669"/>
    <property type="project" value="InterPro"/>
</dbReference>
<evidence type="ECO:0000256" key="5">
    <source>
        <dbReference type="ARBA" id="ARBA00023136"/>
    </source>
</evidence>
<evidence type="ECO:0000259" key="9">
    <source>
        <dbReference type="PROSITE" id="PS50125"/>
    </source>
</evidence>
<keyword evidence="2" id="KW-0812">Transmembrane</keyword>
<evidence type="ECO:0000256" key="1">
    <source>
        <dbReference type="ARBA" id="ARBA00004370"/>
    </source>
</evidence>
<dbReference type="PROSITE" id="PS50125">
    <property type="entry name" value="GUANYLATE_CYCLASE_2"/>
    <property type="match status" value="1"/>
</dbReference>
<dbReference type="EMBL" id="BNCP01000016">
    <property type="protein sequence ID" value="GIL79811.1"/>
    <property type="molecule type" value="Genomic_DNA"/>
</dbReference>
<feature type="compositionally biased region" description="Low complexity" evidence="8">
    <location>
        <begin position="485"/>
        <end position="496"/>
    </location>
</feature>
<name>A0A8J4GK79_9CHLO</name>
<feature type="region of interest" description="Disordered" evidence="8">
    <location>
        <begin position="483"/>
        <end position="512"/>
    </location>
</feature>
<evidence type="ECO:0000256" key="2">
    <source>
        <dbReference type="ARBA" id="ARBA00022692"/>
    </source>
</evidence>
<feature type="region of interest" description="Disordered" evidence="8">
    <location>
        <begin position="572"/>
        <end position="608"/>
    </location>
</feature>
<dbReference type="InterPro" id="IPR029787">
    <property type="entry name" value="Nucleotide_cyclase"/>
</dbReference>
<dbReference type="SMART" id="SM00044">
    <property type="entry name" value="CYCc"/>
    <property type="match status" value="1"/>
</dbReference>
<dbReference type="InterPro" id="IPR018297">
    <property type="entry name" value="A/G_cyclase_CS"/>
</dbReference>
<evidence type="ECO:0000256" key="8">
    <source>
        <dbReference type="SAM" id="MobiDB-lite"/>
    </source>
</evidence>
<comment type="similarity">
    <text evidence="7">Belongs to the adenylyl cyclase class-4/guanylyl cyclase family.</text>
</comment>
<dbReference type="OrthoDB" id="532905at2759"/>
<dbReference type="Pfam" id="PF00211">
    <property type="entry name" value="Guanylate_cyc"/>
    <property type="match status" value="1"/>
</dbReference>
<dbReference type="GO" id="GO:0007168">
    <property type="term" value="P:receptor guanylyl cyclase signaling pathway"/>
    <property type="evidence" value="ECO:0007669"/>
    <property type="project" value="TreeGrafter"/>
</dbReference>
<dbReference type="InterPro" id="IPR001054">
    <property type="entry name" value="A/G_cyclase"/>
</dbReference>
<dbReference type="Proteomes" id="UP000722791">
    <property type="component" value="Unassembled WGS sequence"/>
</dbReference>
<evidence type="ECO:0000313" key="12">
    <source>
        <dbReference type="Proteomes" id="UP000722791"/>
    </source>
</evidence>
<dbReference type="PROSITE" id="PS00452">
    <property type="entry name" value="GUANYLATE_CYCLASE_1"/>
    <property type="match status" value="1"/>
</dbReference>
<evidence type="ECO:0000313" key="10">
    <source>
        <dbReference type="EMBL" id="GIL79811.1"/>
    </source>
</evidence>
<accession>A0A8J4GK79</accession>
<feature type="domain" description="Guanylate cyclase" evidence="9">
    <location>
        <begin position="1324"/>
        <end position="1466"/>
    </location>
</feature>
<gene>
    <name evidence="10" type="ORF">Vretifemale_9097</name>
    <name evidence="11" type="ORF">Vretimale_12429</name>
</gene>
<dbReference type="GO" id="GO:0004016">
    <property type="term" value="F:adenylate cyclase activity"/>
    <property type="evidence" value="ECO:0007669"/>
    <property type="project" value="TreeGrafter"/>
</dbReference>
<dbReference type="CDD" id="cd07302">
    <property type="entry name" value="CHD"/>
    <property type="match status" value="1"/>
</dbReference>
<dbReference type="InterPro" id="IPR050401">
    <property type="entry name" value="Cyclic_nucleotide_synthase"/>
</dbReference>
<dbReference type="EMBL" id="BNCQ01000027">
    <property type="protein sequence ID" value="GIM08424.1"/>
    <property type="molecule type" value="Genomic_DNA"/>
</dbReference>
<dbReference type="GO" id="GO:0001653">
    <property type="term" value="F:peptide receptor activity"/>
    <property type="evidence" value="ECO:0007669"/>
    <property type="project" value="TreeGrafter"/>
</dbReference>
<feature type="region of interest" description="Disordered" evidence="8">
    <location>
        <begin position="16"/>
        <end position="88"/>
    </location>
</feature>
<keyword evidence="13" id="KW-1185">Reference proteome</keyword>
<feature type="compositionally biased region" description="Basic and acidic residues" evidence="8">
    <location>
        <begin position="37"/>
        <end position="50"/>
    </location>
</feature>
<dbReference type="Proteomes" id="UP000747110">
    <property type="component" value="Unassembled WGS sequence"/>
</dbReference>
<evidence type="ECO:0000313" key="13">
    <source>
        <dbReference type="Proteomes" id="UP000747110"/>
    </source>
</evidence>
<keyword evidence="5" id="KW-0472">Membrane</keyword>
<organism evidence="11 12">
    <name type="scientific">Volvox reticuliferus</name>
    <dbReference type="NCBI Taxonomy" id="1737510"/>
    <lineage>
        <taxon>Eukaryota</taxon>
        <taxon>Viridiplantae</taxon>
        <taxon>Chlorophyta</taxon>
        <taxon>core chlorophytes</taxon>
        <taxon>Chlorophyceae</taxon>
        <taxon>CS clade</taxon>
        <taxon>Chlamydomonadales</taxon>
        <taxon>Volvocaceae</taxon>
        <taxon>Volvox</taxon>
    </lineage>
</organism>
<keyword evidence="6 7" id="KW-0456">Lyase</keyword>
<keyword evidence="4" id="KW-1133">Transmembrane helix</keyword>
<comment type="subcellular location">
    <subcellularLocation>
        <location evidence="1">Membrane</location>
    </subcellularLocation>
</comment>
<evidence type="ECO:0000256" key="4">
    <source>
        <dbReference type="ARBA" id="ARBA00022989"/>
    </source>
</evidence>
<comment type="caution">
    <text evidence="11">The sequence shown here is derived from an EMBL/GenBank/DDBJ whole genome shotgun (WGS) entry which is preliminary data.</text>
</comment>
<protein>
    <recommendedName>
        <fullName evidence="9">Guanylate cyclase domain-containing protein</fullName>
    </recommendedName>
</protein>
<dbReference type="GO" id="GO:0005886">
    <property type="term" value="C:plasma membrane"/>
    <property type="evidence" value="ECO:0007669"/>
    <property type="project" value="TreeGrafter"/>
</dbReference>
<dbReference type="Gene3D" id="3.30.70.1230">
    <property type="entry name" value="Nucleotide cyclase"/>
    <property type="match status" value="1"/>
</dbReference>
<evidence type="ECO:0000256" key="6">
    <source>
        <dbReference type="ARBA" id="ARBA00023239"/>
    </source>
</evidence>
<evidence type="ECO:0000256" key="7">
    <source>
        <dbReference type="RuleBase" id="RU000405"/>
    </source>
</evidence>
<dbReference type="GO" id="GO:0000166">
    <property type="term" value="F:nucleotide binding"/>
    <property type="evidence" value="ECO:0007669"/>
    <property type="project" value="UniProtKB-KW"/>
</dbReference>
<dbReference type="GO" id="GO:0004383">
    <property type="term" value="F:guanylate cyclase activity"/>
    <property type="evidence" value="ECO:0007669"/>
    <property type="project" value="TreeGrafter"/>
</dbReference>
<feature type="compositionally biased region" description="Polar residues" evidence="8">
    <location>
        <begin position="27"/>
        <end position="36"/>
    </location>
</feature>
<reference evidence="11" key="1">
    <citation type="journal article" date="2021" name="Proc. Natl. Acad. Sci. U.S.A.">
        <title>Three genomes in the algal genus Volvox reveal the fate of a haploid sex-determining region after a transition to homothallism.</title>
        <authorList>
            <person name="Yamamoto K."/>
            <person name="Hamaji T."/>
            <person name="Kawai-Toyooka H."/>
            <person name="Matsuzaki R."/>
            <person name="Takahashi F."/>
            <person name="Nishimura Y."/>
            <person name="Kawachi M."/>
            <person name="Noguchi H."/>
            <person name="Minakuchi Y."/>
            <person name="Umen J.G."/>
            <person name="Toyoda A."/>
            <person name="Nozaki H."/>
        </authorList>
    </citation>
    <scope>NUCLEOTIDE SEQUENCE</scope>
    <source>
        <strain evidence="11">NIES-3785</strain>
        <strain evidence="10">NIES-3786</strain>
    </source>
</reference>
<keyword evidence="3" id="KW-0547">Nucleotide-binding</keyword>
<sequence>MMWLCGLRRTRRYQLPEDENPQLGTRDVQNSVTSTFKESDSKIGETKTSEPKVVGVSHGAGASKPSLEEGRLTGGAQQPDKVSGWASEARHDVRQSTSYVRGTEDAGTAILRTVLNQLCYPVTLIDNEFVVVLQNDASRRLWGDLVNGESSKLTTSTMTAVTSSALGMGVFSPLAVLFASDKDSYLEALQELDEGRVWRGLLQMPPTEMLHGLPSGAPIIHRYDMAAPHLLAALRSRGSYGPVAIRPKPMPGLTELVGDGRVPSVTHATTENAVDFVTAGRDGLAVAQPCPDTELQTRASSSRPQVSDLLTHTGPAAEHAGSGFALMESDVSACLDTMSRVEVSVRRSFGRSSRPSCGLGFSSTPIGHAVTGITTAVARGAVMDTGQGAVERTDALSFFAGNMQDDEAVASGRGAHDSLSSPSPPLLLMQPMLNGCHSWGSMGGLPSEVGTRAEDQRNISCESQGKAAVAAPVRAVPSLLDGGDAAAPSARASSLAGWEDGNQSGSFTEQPTRNVNWLDGRREHSMTRLEKVAKVPKRFDATLSKIEVAEAAKQLGVPTVVANSEGRAVSPDAVTLGRSDHSGSAAYGRDSSLAGSNQSRSHSRQQHHQLMAEGLTMSALGTLVKGRTRRLPRRNMSAAVLLSSSSLSNRLQQAPVHSHVDERTEQSLQASATNDMNSTTQVMCTAGSGRGSTLPETGDSYAASSTSNVLDRSHGTAMPQSLETSISGRPSGCRRAHSLSPVGHVGSFGLLEAAPSDGGGASGSIAAPSCQLSLAWPVVMSGGAVDSQNAASGTLNVERIGTTSANCSRNMGLSSPTATSQAASIGSRCDSAGLHYPSGTNNAIVNSRPTSAMHRLLNMAFSIATSQPLTVVGSTSRRNSFVEVPAGGSPQARLDGYAAAAGLSALSGSPISKQPLLGSFERTAAVLEPEAGGILAFPQPSTAQRTISGKNINTGLGVCASPPVLNPSQPSSSEGLQETAVLFRNMPPAAPRSGSFPNSDTSSQVGLKTMTSFAKDLFDASNASHNGSGSRASVTAAVLGLPRIAQLGSARPGVAGGTGCELTFANNAPARLSMSAMERLLDTRSAATADTGTATVEGLLDTQATSGISCGDRGTHRSDRSRFAALDTGGGFAASGHLCTLPSAQRTRISREVMAATTVPPSPAVEAEQDPRPLAAPHGHWYEVTLSKFTHPTLNAPVIMMVQNDVSARVWAERQVAIVMEAEHSLLENIFPIHVLQHIAATAAQAAAAEDIQWIAPGTRSSQTCSGMGPPASTAGAAATVAAVQGMQRGAATSFQSPVGAPCAVPHITGGTFLHLATSHSALTLLFCDIQGFTTMCNSVKPAVVMSFLNDLYTRLDAMLDAFGVYKVETIGDCYVAAGGLMKVDEETGAVTVRSDDVDPQHAHRTVQFAKALLHAASAVRLPTTGEPVRLRVGIHSGPAMSGVVGTRMPRFCLFGDTINTASRMESTGVPGAIHVSKATRDLVPGEPWEPTGGVQAKGKGLMETFLLRPPPAN</sequence>
<dbReference type="PANTHER" id="PTHR11920">
    <property type="entry name" value="GUANYLYL CYCLASE"/>
    <property type="match status" value="1"/>
</dbReference>